<keyword evidence="1" id="KW-0732">Signal</keyword>
<gene>
    <name evidence="2" type="ORF">LY79DRAFT_664326</name>
</gene>
<dbReference type="RefSeq" id="XP_060406623.1">
    <property type="nucleotide sequence ID" value="XM_060562869.1"/>
</dbReference>
<proteinExistence type="predicted"/>
<dbReference type="Proteomes" id="UP001230504">
    <property type="component" value="Unassembled WGS sequence"/>
</dbReference>
<comment type="caution">
    <text evidence="2">The sequence shown here is derived from an EMBL/GenBank/DDBJ whole genome shotgun (WGS) entry which is preliminary data.</text>
</comment>
<dbReference type="EMBL" id="JAHLJV010000366">
    <property type="protein sequence ID" value="KAK1561328.1"/>
    <property type="molecule type" value="Genomic_DNA"/>
</dbReference>
<dbReference type="GeneID" id="85447109"/>
<feature type="chain" id="PRO_5041974100" evidence="1">
    <location>
        <begin position="18"/>
        <end position="215"/>
    </location>
</feature>
<evidence type="ECO:0000313" key="3">
    <source>
        <dbReference type="Proteomes" id="UP001230504"/>
    </source>
</evidence>
<feature type="signal peptide" evidence="1">
    <location>
        <begin position="1"/>
        <end position="17"/>
    </location>
</feature>
<reference evidence="2" key="1">
    <citation type="submission" date="2021-06" db="EMBL/GenBank/DDBJ databases">
        <title>Comparative genomics, transcriptomics and evolutionary studies reveal genomic signatures of adaptation to plant cell wall in hemibiotrophic fungi.</title>
        <authorList>
            <consortium name="DOE Joint Genome Institute"/>
            <person name="Baroncelli R."/>
            <person name="Diaz J.F."/>
            <person name="Benocci T."/>
            <person name="Peng M."/>
            <person name="Battaglia E."/>
            <person name="Haridas S."/>
            <person name="Andreopoulos W."/>
            <person name="Labutti K."/>
            <person name="Pangilinan J."/>
            <person name="Floch G.L."/>
            <person name="Makela M.R."/>
            <person name="Henrissat B."/>
            <person name="Grigoriev I.V."/>
            <person name="Crouch J.A."/>
            <person name="De Vries R.P."/>
            <person name="Sukno S.A."/>
            <person name="Thon M.R."/>
        </authorList>
    </citation>
    <scope>NUCLEOTIDE SEQUENCE</scope>
    <source>
        <strain evidence="2">CBS 125086</strain>
    </source>
</reference>
<dbReference type="AlphaFoldDB" id="A0AAD8PIP6"/>
<organism evidence="2 3">
    <name type="scientific">Colletotrichum navitas</name>
    <dbReference type="NCBI Taxonomy" id="681940"/>
    <lineage>
        <taxon>Eukaryota</taxon>
        <taxon>Fungi</taxon>
        <taxon>Dikarya</taxon>
        <taxon>Ascomycota</taxon>
        <taxon>Pezizomycotina</taxon>
        <taxon>Sordariomycetes</taxon>
        <taxon>Hypocreomycetidae</taxon>
        <taxon>Glomerellales</taxon>
        <taxon>Glomerellaceae</taxon>
        <taxon>Colletotrichum</taxon>
        <taxon>Colletotrichum graminicola species complex</taxon>
    </lineage>
</organism>
<keyword evidence="3" id="KW-1185">Reference proteome</keyword>
<name>A0AAD8PIP6_9PEZI</name>
<accession>A0AAD8PIP6</accession>
<evidence type="ECO:0000313" key="2">
    <source>
        <dbReference type="EMBL" id="KAK1561328.1"/>
    </source>
</evidence>
<evidence type="ECO:0000256" key="1">
    <source>
        <dbReference type="SAM" id="SignalP"/>
    </source>
</evidence>
<protein>
    <submittedName>
        <fullName evidence="2">Uncharacterized protein</fullName>
    </submittedName>
</protein>
<sequence>MRCFYFIVLLAIAPCIALPTWSLGSNYRTQTQKTRNLNKDPSLRLHDVKLVHRSTTENYKVAQAAVPTQLIPGNYYFFMSCATVEPGYRYGNPGGQYVVDKVGCSHVGVVYGQVSQSGDDFKAWYQHPKVTIRRHWEGNHPVIDSMRWSQSDNQWYPRPGQRLMYGYGGPTTAEKANRRSLWNRGQHWLLSADNKFDKDWNCLKYYLYLREQLAD</sequence>